<keyword evidence="1" id="KW-0472">Membrane</keyword>
<feature type="transmembrane region" description="Helical" evidence="1">
    <location>
        <begin position="12"/>
        <end position="30"/>
    </location>
</feature>
<evidence type="ECO:0000256" key="1">
    <source>
        <dbReference type="SAM" id="Phobius"/>
    </source>
</evidence>
<keyword evidence="1" id="KW-1133">Transmembrane helix</keyword>
<proteinExistence type="predicted"/>
<organism evidence="2 3">
    <name type="scientific">Micromonospora tarensis</name>
    <dbReference type="NCBI Taxonomy" id="2806100"/>
    <lineage>
        <taxon>Bacteria</taxon>
        <taxon>Bacillati</taxon>
        <taxon>Actinomycetota</taxon>
        <taxon>Actinomycetes</taxon>
        <taxon>Micromonosporales</taxon>
        <taxon>Micromonosporaceae</taxon>
        <taxon>Micromonospora</taxon>
    </lineage>
</organism>
<reference evidence="2 3" key="1">
    <citation type="submission" date="2021-01" db="EMBL/GenBank/DDBJ databases">
        <title>Draft genome sequence of Micromonospora sp. strain STR1s_6.</title>
        <authorList>
            <person name="Karlyshev A."/>
            <person name="Jawad R."/>
        </authorList>
    </citation>
    <scope>NUCLEOTIDE SEQUENCE [LARGE SCALE GENOMIC DNA]</scope>
    <source>
        <strain evidence="2 3">STR1S-6</strain>
    </source>
</reference>
<name>A0ABS1YDP4_9ACTN</name>
<dbReference type="Proteomes" id="UP000622245">
    <property type="component" value="Unassembled WGS sequence"/>
</dbReference>
<gene>
    <name evidence="2" type="ORF">JM949_08430</name>
</gene>
<evidence type="ECO:0000313" key="3">
    <source>
        <dbReference type="Proteomes" id="UP000622245"/>
    </source>
</evidence>
<comment type="caution">
    <text evidence="2">The sequence shown here is derived from an EMBL/GenBank/DDBJ whole genome shotgun (WGS) entry which is preliminary data.</text>
</comment>
<accession>A0ABS1YDP4</accession>
<evidence type="ECO:0000313" key="2">
    <source>
        <dbReference type="EMBL" id="MBM0275477.1"/>
    </source>
</evidence>
<sequence length="92" mass="10665">MTIVRSWWRLRYPAYLLGVVAGMVMMWLPVKTFNDNGAWEDRLRAEGVPVEAVIHETVHKRRISNTMHLRYQVGGASSGRRVWSCPARCWPP</sequence>
<dbReference type="EMBL" id="JAEVHL010000024">
    <property type="protein sequence ID" value="MBM0275477.1"/>
    <property type="molecule type" value="Genomic_DNA"/>
</dbReference>
<keyword evidence="1" id="KW-0812">Transmembrane</keyword>
<protein>
    <submittedName>
        <fullName evidence="2">Uncharacterized protein</fullName>
    </submittedName>
</protein>
<keyword evidence="3" id="KW-1185">Reference proteome</keyword>